<reference evidence="7" key="1">
    <citation type="journal article" date="2019" name="Int. J. Syst. Evol. Microbiol.">
        <title>The Global Catalogue of Microorganisms (GCM) 10K type strain sequencing project: providing services to taxonomists for standard genome sequencing and annotation.</title>
        <authorList>
            <consortium name="The Broad Institute Genomics Platform"/>
            <consortium name="The Broad Institute Genome Sequencing Center for Infectious Disease"/>
            <person name="Wu L."/>
            <person name="Ma J."/>
        </authorList>
    </citation>
    <scope>NUCLEOTIDE SEQUENCE [LARGE SCALE GENOMIC DNA]</scope>
    <source>
        <strain evidence="7">JCM 17695</strain>
    </source>
</reference>
<protein>
    <submittedName>
        <fullName evidence="6">DoxX family membrane protein</fullName>
    </submittedName>
</protein>
<organism evidence="6 7">
    <name type="scientific">Actinokineospora soli</name>
    <dbReference type="NCBI Taxonomy" id="1048753"/>
    <lineage>
        <taxon>Bacteria</taxon>
        <taxon>Bacillati</taxon>
        <taxon>Actinomycetota</taxon>
        <taxon>Actinomycetes</taxon>
        <taxon>Pseudonocardiales</taxon>
        <taxon>Pseudonocardiaceae</taxon>
        <taxon>Actinokineospora</taxon>
    </lineage>
</organism>
<evidence type="ECO:0000256" key="5">
    <source>
        <dbReference type="SAM" id="Phobius"/>
    </source>
</evidence>
<gene>
    <name evidence="6" type="ORF">ACFQV2_21390</name>
</gene>
<dbReference type="Pfam" id="PF07681">
    <property type="entry name" value="DoxX"/>
    <property type="match status" value="1"/>
</dbReference>
<keyword evidence="3 5" id="KW-1133">Transmembrane helix</keyword>
<keyword evidence="7" id="KW-1185">Reference proteome</keyword>
<evidence type="ECO:0000256" key="1">
    <source>
        <dbReference type="ARBA" id="ARBA00004141"/>
    </source>
</evidence>
<comment type="subcellular location">
    <subcellularLocation>
        <location evidence="1">Membrane</location>
        <topology evidence="1">Multi-pass membrane protein</topology>
    </subcellularLocation>
</comment>
<keyword evidence="2 5" id="KW-0812">Transmembrane</keyword>
<name>A0ABW2TQZ5_9PSEU</name>
<evidence type="ECO:0000256" key="2">
    <source>
        <dbReference type="ARBA" id="ARBA00022692"/>
    </source>
</evidence>
<dbReference type="EMBL" id="JBHTEY010000004">
    <property type="protein sequence ID" value="MFC7615668.1"/>
    <property type="molecule type" value="Genomic_DNA"/>
</dbReference>
<evidence type="ECO:0000256" key="3">
    <source>
        <dbReference type="ARBA" id="ARBA00022989"/>
    </source>
</evidence>
<comment type="caution">
    <text evidence="6">The sequence shown here is derived from an EMBL/GenBank/DDBJ whole genome shotgun (WGS) entry which is preliminary data.</text>
</comment>
<evidence type="ECO:0000313" key="6">
    <source>
        <dbReference type="EMBL" id="MFC7615668.1"/>
    </source>
</evidence>
<evidence type="ECO:0000313" key="7">
    <source>
        <dbReference type="Proteomes" id="UP001596512"/>
    </source>
</evidence>
<keyword evidence="4 5" id="KW-0472">Membrane</keyword>
<feature type="transmembrane region" description="Helical" evidence="5">
    <location>
        <begin position="36"/>
        <end position="56"/>
    </location>
</feature>
<accession>A0ABW2TQZ5</accession>
<sequence>MSLGVVFVWFGGLKLAGVTPVAEVVAGTVPWLDPEGFVVGLGVVEVVLGAALVVGWRVRWVALLVAGHLGGRSSCWSCSRGWRSRRGIPWC</sequence>
<dbReference type="Proteomes" id="UP001596512">
    <property type="component" value="Unassembled WGS sequence"/>
</dbReference>
<evidence type="ECO:0000256" key="4">
    <source>
        <dbReference type="ARBA" id="ARBA00023136"/>
    </source>
</evidence>
<proteinExistence type="predicted"/>
<dbReference type="InterPro" id="IPR032808">
    <property type="entry name" value="DoxX"/>
</dbReference>